<dbReference type="EMBL" id="JACHHX010000009">
    <property type="protein sequence ID" value="MBB5015670.1"/>
    <property type="molecule type" value="Genomic_DNA"/>
</dbReference>
<organism evidence="1 2">
    <name type="scientific">Rehaibacterium terrae</name>
    <dbReference type="NCBI Taxonomy" id="1341696"/>
    <lineage>
        <taxon>Bacteria</taxon>
        <taxon>Pseudomonadati</taxon>
        <taxon>Pseudomonadota</taxon>
        <taxon>Gammaproteobacteria</taxon>
        <taxon>Lysobacterales</taxon>
        <taxon>Lysobacteraceae</taxon>
        <taxon>Rehaibacterium</taxon>
    </lineage>
</organism>
<evidence type="ECO:0000313" key="1">
    <source>
        <dbReference type="EMBL" id="MBB5015670.1"/>
    </source>
</evidence>
<dbReference type="Proteomes" id="UP000519004">
    <property type="component" value="Unassembled WGS sequence"/>
</dbReference>
<dbReference type="PROSITE" id="PS51318">
    <property type="entry name" value="TAT"/>
    <property type="match status" value="1"/>
</dbReference>
<sequence>MTALTAMSLTDHELTRARRRFLKAGAATALALSPLGQLLAKAGGPHSGPSHPGYGRLRPVRDLTTGLPLLRLPEGFSYLSFGWAGEEMAGGAVCPDAHDGMGLVRAEGEVLTLVRNHEIVTGAGSFAPASATYDTRCAGGTVTLRFDAGAGRLLDMRPSLSGTLQNCAGGVTPWGSWLSCEEFVSDPGPVRLGGGEHTLARAHGYVFEVPAEGLSRAEPIVGMGRMRHEAATVYPRTGEVYLTEDQESGGASGFYRFIPKVRDDFLRGGRLQMLKAVGEPDLRTGQLVGRRLKVEWVEIEDPDRGFDSDGRPIGLQAQGYAGGASKFSRLEGCIAGDEVVYFVSTNGGDAACGQVWAYYPERAELVLIFEPSDPAVLDYPDNIVLSPRGGLVICQDSKGPRQHLYGLTAGGELFVFARNDVVLDGAMGFSGDYRGQEWAGCCFSPDGKWLFANVYRPGFSVAITGPWKQGLI</sequence>
<dbReference type="InterPro" id="IPR006311">
    <property type="entry name" value="TAT_signal"/>
</dbReference>
<dbReference type="Pfam" id="PF05787">
    <property type="entry name" value="PhoX"/>
    <property type="match status" value="1"/>
</dbReference>
<protein>
    <recommendedName>
        <fullName evidence="3">Phosphatase</fullName>
    </recommendedName>
</protein>
<gene>
    <name evidence="1" type="ORF">HNQ58_001574</name>
</gene>
<dbReference type="InterPro" id="IPR008557">
    <property type="entry name" value="PhoX"/>
</dbReference>
<dbReference type="PANTHER" id="PTHR35399">
    <property type="entry name" value="SLR8030 PROTEIN"/>
    <property type="match status" value="1"/>
</dbReference>
<proteinExistence type="predicted"/>
<dbReference type="SUPFAM" id="SSF82171">
    <property type="entry name" value="DPP6 N-terminal domain-like"/>
    <property type="match status" value="1"/>
</dbReference>
<reference evidence="1 2" key="1">
    <citation type="submission" date="2020-08" db="EMBL/GenBank/DDBJ databases">
        <title>Genomic Encyclopedia of Type Strains, Phase IV (KMG-IV): sequencing the most valuable type-strain genomes for metagenomic binning, comparative biology and taxonomic classification.</title>
        <authorList>
            <person name="Goeker M."/>
        </authorList>
    </citation>
    <scope>NUCLEOTIDE SEQUENCE [LARGE SCALE GENOMIC DNA]</scope>
    <source>
        <strain evidence="1 2">DSM 25897</strain>
    </source>
</reference>
<keyword evidence="2" id="KW-1185">Reference proteome</keyword>
<dbReference type="RefSeq" id="WP_183948349.1">
    <property type="nucleotide sequence ID" value="NZ_JACHHX010000009.1"/>
</dbReference>
<dbReference type="AlphaFoldDB" id="A0A7W7Y090"/>
<evidence type="ECO:0008006" key="3">
    <source>
        <dbReference type="Google" id="ProtNLM"/>
    </source>
</evidence>
<dbReference type="PANTHER" id="PTHR35399:SF4">
    <property type="entry name" value="MEMBRANE PROTEIN"/>
    <property type="match status" value="1"/>
</dbReference>
<accession>A0A7W7Y090</accession>
<comment type="caution">
    <text evidence="1">The sequence shown here is derived from an EMBL/GenBank/DDBJ whole genome shotgun (WGS) entry which is preliminary data.</text>
</comment>
<name>A0A7W7Y090_9GAMM</name>
<evidence type="ECO:0000313" key="2">
    <source>
        <dbReference type="Proteomes" id="UP000519004"/>
    </source>
</evidence>